<dbReference type="RefSeq" id="WP_371837545.1">
    <property type="nucleotide sequence ID" value="NZ_JBGMEK010000004.1"/>
</dbReference>
<evidence type="ECO:0000259" key="1">
    <source>
        <dbReference type="Pfam" id="PF10397"/>
    </source>
</evidence>
<feature type="domain" description="Adenylosuccinate lyase C-terminal" evidence="1">
    <location>
        <begin position="4"/>
        <end position="45"/>
    </location>
</feature>
<dbReference type="InterPro" id="IPR019468">
    <property type="entry name" value="AdenyloSucc_lyase_C"/>
</dbReference>
<name>A0ABV4NV61_9GAMM</name>
<dbReference type="Gene3D" id="1.10.40.30">
    <property type="entry name" value="Fumarase/aspartase (C-terminal domain)"/>
    <property type="match status" value="1"/>
</dbReference>
<accession>A0ABV4NV61</accession>
<gene>
    <name evidence="2" type="ORF">ACCI49_03270</name>
</gene>
<dbReference type="EMBL" id="JBGMEK010000004">
    <property type="protein sequence ID" value="MFA0809930.1"/>
    <property type="molecule type" value="Genomic_DNA"/>
</dbReference>
<reference evidence="2 3" key="1">
    <citation type="submission" date="2024-08" db="EMBL/GenBank/DDBJ databases">
        <authorList>
            <person name="Ishaq N."/>
        </authorList>
    </citation>
    <scope>NUCLEOTIDE SEQUENCE [LARGE SCALE GENOMIC DNA]</scope>
    <source>
        <strain evidence="2 3">DSM 18651</strain>
    </source>
</reference>
<dbReference type="Pfam" id="PF10397">
    <property type="entry name" value="ADSL_C"/>
    <property type="match status" value="1"/>
</dbReference>
<dbReference type="Proteomes" id="UP001569428">
    <property type="component" value="Unassembled WGS sequence"/>
</dbReference>
<evidence type="ECO:0000313" key="3">
    <source>
        <dbReference type="Proteomes" id="UP001569428"/>
    </source>
</evidence>
<organism evidence="2 3">
    <name type="scientific">Microbulbifer epialgicus</name>
    <dbReference type="NCBI Taxonomy" id="393907"/>
    <lineage>
        <taxon>Bacteria</taxon>
        <taxon>Pseudomonadati</taxon>
        <taxon>Pseudomonadota</taxon>
        <taxon>Gammaproteobacteria</taxon>
        <taxon>Cellvibrionales</taxon>
        <taxon>Microbulbiferaceae</taxon>
        <taxon>Microbulbifer</taxon>
    </lineage>
</organism>
<keyword evidence="3" id="KW-1185">Reference proteome</keyword>
<protein>
    <recommendedName>
        <fullName evidence="1">Adenylosuccinate lyase C-terminal domain-containing protein</fullName>
    </recommendedName>
</protein>
<comment type="caution">
    <text evidence="2">The sequence shown here is derived from an EMBL/GenBank/DDBJ whole genome shotgun (WGS) entry which is preliminary data.</text>
</comment>
<evidence type="ECO:0000313" key="2">
    <source>
        <dbReference type="EMBL" id="MFA0809930.1"/>
    </source>
</evidence>
<proteinExistence type="predicted"/>
<sequence length="52" mass="5813">MKSRQPFANLLKENPEVSANLSPCEVDKMLDPSNYLGLCGEMVDQTLDGQER</sequence>